<dbReference type="RefSeq" id="WP_115894341.1">
    <property type="nucleotide sequence ID" value="NZ_QTLC01000044.1"/>
</dbReference>
<dbReference type="EMBL" id="QTLC01000044">
    <property type="protein sequence ID" value="RDY70533.1"/>
    <property type="molecule type" value="Genomic_DNA"/>
</dbReference>
<feature type="region of interest" description="Disordered" evidence="2">
    <location>
        <begin position="53"/>
        <end position="113"/>
    </location>
</feature>
<feature type="compositionally biased region" description="Basic and acidic residues" evidence="2">
    <location>
        <begin position="282"/>
        <end position="301"/>
    </location>
</feature>
<name>A0A3D8VMP4_9BACI</name>
<evidence type="ECO:0000313" key="4">
    <source>
        <dbReference type="Proteomes" id="UP000257032"/>
    </source>
</evidence>
<dbReference type="Gene3D" id="3.40.50.300">
    <property type="entry name" value="P-loop containing nucleotide triphosphate hydrolases"/>
    <property type="match status" value="1"/>
</dbReference>
<dbReference type="Pfam" id="PF13558">
    <property type="entry name" value="SbcC_Walker_B"/>
    <property type="match status" value="1"/>
</dbReference>
<sequence length="1070" mass="127282">MKRCFKTCRKKPLKNESNLDEIVKEKEHVERRNQVLTAKEERLRSHDVWRLEREKKEEEESLQQEEQSLEGKQEKLRTKERAERALSSELDEKEVEEQEQKEGMDDQLIDLDNDAEEASFFNHSYNVQDFRRLSDFSFATWKKQANDHINTLRAIEEKLEKFEKLKEKQAEKEREYSDIELKRDQKRIEEREWQRTFEEDKQKKLEQIFTWAKDAPWEFSESLSQETSRRVHQLYEPVLYREVSAPFSRMHEAYMKELGQEKLNKEFILGQRKTHLAEVKEELDTWQNKRDPEPPRSEETSASRAAQNAVVPLYEAVEFRDEVEPEVRNRLEAALMEMGLLDALIAENHENVQHDRILVPSPKMMSHTLHDYLKVDVKEGTIRPSAVEDVLLTIEIGEGAASISEDGSYRLNLLIGHASPAGEAKFIGRSARERYRKEKVQELEQEVQTLEAQMGDLQQVIFDIEKQMDTSSSAIQRFPDDEDLEEIFQDLKNTRREIDHLTESMKKKDEERKALYREFRSMNQHLEEETRPYELTRTREAYKAAVLVMDRYREDLSRLELDHQKLLHIQKEQRSLHSRMIERQQEIDELQGEINGLNHQIEKHNMTLEAIIEQLKQKGAEEIRREIAGVQEEQKKVQFRLSELHAEIPRAQLKVEELKRESEENRHRLEFAAFLEREWRRLFVWERELDFVEVEEASSEEEHARSMASRFQSGQRESQLLEQVTKRFHDVNRDLVEYQMQQYPQALPGEPIDHDMTNEERLLYKEWLDASERNFVELNYEGRQVSPMTAEQKQREIQAHQKQMLDEQDRELYEEILFKSVGNKLRSRIRRAQKWTEKMNGLMESRNSSSGLKFSIRWKPKTADHDEELDTKDLVDLLHRKPQIMKEEDFERMIEHFRSRIDKAKQTMYEKGEGQTLLQVLKEVLDYRKWFSFVLSYKRPEEPKRELTNNAFYKFSGGEKAMAMYIPLFAACYSRYQEASDAAPYIISLDEAFAGVDENNIREMFEIVEELGFDYIMNSQVLWGDYDTVNRLAVSELIRPLNAGFVAVMNYVWNGHSLKDRQKKEVEVDG</sequence>
<dbReference type="AlphaFoldDB" id="A0A3D8VMP4"/>
<organism evidence="3 4">
    <name type="scientific">Halobacillus trueperi</name>
    <dbReference type="NCBI Taxonomy" id="156205"/>
    <lineage>
        <taxon>Bacteria</taxon>
        <taxon>Bacillati</taxon>
        <taxon>Bacillota</taxon>
        <taxon>Bacilli</taxon>
        <taxon>Bacillales</taxon>
        <taxon>Bacillaceae</taxon>
        <taxon>Halobacillus</taxon>
    </lineage>
</organism>
<accession>A0A3D8VMP4</accession>
<feature type="region of interest" description="Disordered" evidence="2">
    <location>
        <begin position="282"/>
        <end position="305"/>
    </location>
</feature>
<proteinExistence type="predicted"/>
<evidence type="ECO:0000256" key="1">
    <source>
        <dbReference type="SAM" id="Coils"/>
    </source>
</evidence>
<feature type="compositionally biased region" description="Basic and acidic residues" evidence="2">
    <location>
        <begin position="69"/>
        <end position="86"/>
    </location>
</feature>
<comment type="caution">
    <text evidence="3">The sequence shown here is derived from an EMBL/GenBank/DDBJ whole genome shotgun (WGS) entry which is preliminary data.</text>
</comment>
<dbReference type="InterPro" id="IPR013496">
    <property type="entry name" value="CHP02680"/>
</dbReference>
<evidence type="ECO:0000313" key="3">
    <source>
        <dbReference type="EMBL" id="RDY70533.1"/>
    </source>
</evidence>
<dbReference type="Proteomes" id="UP000257032">
    <property type="component" value="Unassembled WGS sequence"/>
</dbReference>
<dbReference type="NCBIfam" id="TIGR02680">
    <property type="entry name" value="TIGR02680 family protein"/>
    <property type="match status" value="1"/>
</dbReference>
<feature type="coiled-coil region" evidence="1">
    <location>
        <begin position="433"/>
        <end position="518"/>
    </location>
</feature>
<keyword evidence="1" id="KW-0175">Coiled coil</keyword>
<evidence type="ECO:0000256" key="2">
    <source>
        <dbReference type="SAM" id="MobiDB-lite"/>
    </source>
</evidence>
<gene>
    <name evidence="3" type="ORF">DXT76_12240</name>
</gene>
<protein>
    <submittedName>
        <fullName evidence="3">TIGR02680 family protein</fullName>
    </submittedName>
</protein>
<feature type="coiled-coil region" evidence="1">
    <location>
        <begin position="549"/>
        <end position="668"/>
    </location>
</feature>
<reference evidence="3 4" key="1">
    <citation type="submission" date="2018-08" db="EMBL/GenBank/DDBJ databases">
        <title>Genome sequence of strict halophilic Halobacillus trueperi SS1 isolated from Lunsu, a salty water body of North West Himalayas.</title>
        <authorList>
            <person name="Gupta S."/>
            <person name="Sharma P."/>
            <person name="Dev K."/>
            <person name="Baumler D."/>
            <person name="Sourirajan A."/>
        </authorList>
    </citation>
    <scope>NUCLEOTIDE SEQUENCE [LARGE SCALE GENOMIC DNA]</scope>
    <source>
        <strain evidence="3 4">SS1</strain>
    </source>
</reference>
<feature type="coiled-coil region" evidence="1">
    <location>
        <begin position="145"/>
        <end position="182"/>
    </location>
</feature>
<dbReference type="InterPro" id="IPR027417">
    <property type="entry name" value="P-loop_NTPase"/>
</dbReference>